<dbReference type="Proteomes" id="UP000001072">
    <property type="component" value="Unassembled WGS sequence"/>
</dbReference>
<feature type="signal peptide" evidence="1">
    <location>
        <begin position="1"/>
        <end position="21"/>
    </location>
</feature>
<feature type="chain" id="PRO_5003315855" description="Secreted protein" evidence="1">
    <location>
        <begin position="22"/>
        <end position="470"/>
    </location>
</feature>
<dbReference type="KEGG" id="mlr:MELLADRAFT_67692"/>
<accession>F4S428</accession>
<keyword evidence="3" id="KW-1185">Reference proteome</keyword>
<gene>
    <name evidence="2" type="ORF">MELLADRAFT_67692</name>
</gene>
<dbReference type="RefSeq" id="XP_007416090.1">
    <property type="nucleotide sequence ID" value="XM_007416028.1"/>
</dbReference>
<dbReference type="OrthoDB" id="10364006at2759"/>
<evidence type="ECO:0000313" key="2">
    <source>
        <dbReference type="EMBL" id="EGG00636.1"/>
    </source>
</evidence>
<evidence type="ECO:0000256" key="1">
    <source>
        <dbReference type="SAM" id="SignalP"/>
    </source>
</evidence>
<proteinExistence type="predicted"/>
<sequence length="470" mass="53197">MHLQLTLIALAFRYSFTSVLSLPTNGIESSPQTHLSQSIHRRTVDPLEISHIREETSAELLPSIFSADGVVSYKGSFNPRPRVFTFRNGEPISYDIPSKKMNAATEQRQFRDEVSEQKSAPDKKIDTKTRLQVYSEEWVAQKLAPEAMIRFGEALRINNNEVYPLTAQSFDVLKALPSDLGWDEQQAKQKTANVLEWYRTNKVASLAHEQQEILDFNLAIANLDHRPWWTEDDMQAWQTTNMPWKTITQVGSILERKVEDSMSPEELNNVRNEILTVLDNFAAHNDIEEEIEGTDSQSRGAIAVALKQVTGANKASKSKTIYPEFDQKLKLIGPQPDEIKEIKIFLKNQNSGLLHLNKKFRVLVHMQLLLNGIPYDIAEKYAKAYKTVSAAYLSLATGGMDMLSAMKEILPRDGGGKIYHMATYNALKSFFADIYGPMNVAVVNGKASKLLRLNEKIIKYHITWMPPLGL</sequence>
<dbReference type="GeneID" id="18930877"/>
<evidence type="ECO:0000313" key="3">
    <source>
        <dbReference type="Proteomes" id="UP000001072"/>
    </source>
</evidence>
<dbReference type="AlphaFoldDB" id="F4S428"/>
<keyword evidence="1" id="KW-0732">Signal</keyword>
<dbReference type="HOGENOM" id="CLU_560286_0_0_1"/>
<name>F4S428_MELLP</name>
<evidence type="ECO:0008006" key="4">
    <source>
        <dbReference type="Google" id="ProtNLM"/>
    </source>
</evidence>
<dbReference type="EMBL" id="GL883145">
    <property type="protein sequence ID" value="EGG00636.1"/>
    <property type="molecule type" value="Genomic_DNA"/>
</dbReference>
<reference evidence="3" key="1">
    <citation type="journal article" date="2011" name="Proc. Natl. Acad. Sci. U.S.A.">
        <title>Obligate biotrophy features unraveled by the genomic analysis of rust fungi.</title>
        <authorList>
            <person name="Duplessis S."/>
            <person name="Cuomo C.A."/>
            <person name="Lin Y.-C."/>
            <person name="Aerts A."/>
            <person name="Tisserant E."/>
            <person name="Veneault-Fourrey C."/>
            <person name="Joly D.L."/>
            <person name="Hacquard S."/>
            <person name="Amselem J."/>
            <person name="Cantarel B.L."/>
            <person name="Chiu R."/>
            <person name="Coutinho P.M."/>
            <person name="Feau N."/>
            <person name="Field M."/>
            <person name="Frey P."/>
            <person name="Gelhaye E."/>
            <person name="Goldberg J."/>
            <person name="Grabherr M.G."/>
            <person name="Kodira C.D."/>
            <person name="Kohler A."/>
            <person name="Kuees U."/>
            <person name="Lindquist E.A."/>
            <person name="Lucas S.M."/>
            <person name="Mago R."/>
            <person name="Mauceli E."/>
            <person name="Morin E."/>
            <person name="Murat C."/>
            <person name="Pangilinan J.L."/>
            <person name="Park R."/>
            <person name="Pearson M."/>
            <person name="Quesneville H."/>
            <person name="Rouhier N."/>
            <person name="Sakthikumar S."/>
            <person name="Salamov A.A."/>
            <person name="Schmutz J."/>
            <person name="Selles B."/>
            <person name="Shapiro H."/>
            <person name="Tanguay P."/>
            <person name="Tuskan G.A."/>
            <person name="Henrissat B."/>
            <person name="Van de Peer Y."/>
            <person name="Rouze P."/>
            <person name="Ellis J.G."/>
            <person name="Dodds P.N."/>
            <person name="Schein J.E."/>
            <person name="Zhong S."/>
            <person name="Hamelin R.C."/>
            <person name="Grigoriev I.V."/>
            <person name="Szabo L.J."/>
            <person name="Martin F."/>
        </authorList>
    </citation>
    <scope>NUCLEOTIDE SEQUENCE [LARGE SCALE GENOMIC DNA]</scope>
    <source>
        <strain evidence="3">98AG31 / pathotype 3-4-7</strain>
    </source>
</reference>
<dbReference type="InParanoid" id="F4S428"/>
<organism evidence="3">
    <name type="scientific">Melampsora larici-populina (strain 98AG31 / pathotype 3-4-7)</name>
    <name type="common">Poplar leaf rust fungus</name>
    <dbReference type="NCBI Taxonomy" id="747676"/>
    <lineage>
        <taxon>Eukaryota</taxon>
        <taxon>Fungi</taxon>
        <taxon>Dikarya</taxon>
        <taxon>Basidiomycota</taxon>
        <taxon>Pucciniomycotina</taxon>
        <taxon>Pucciniomycetes</taxon>
        <taxon>Pucciniales</taxon>
        <taxon>Melampsoraceae</taxon>
        <taxon>Melampsora</taxon>
    </lineage>
</organism>
<protein>
    <recommendedName>
        <fullName evidence="4">Secreted protein</fullName>
    </recommendedName>
</protein>
<dbReference type="VEuPathDB" id="FungiDB:MELLADRAFT_67692"/>